<evidence type="ECO:0000313" key="2">
    <source>
        <dbReference type="EMBL" id="KAK4452514.1"/>
    </source>
</evidence>
<keyword evidence="3" id="KW-1185">Reference proteome</keyword>
<dbReference type="AlphaFoldDB" id="A0AAV9GX57"/>
<feature type="region of interest" description="Disordered" evidence="1">
    <location>
        <begin position="130"/>
        <end position="198"/>
    </location>
</feature>
<name>A0AAV9GX57_9PEZI</name>
<feature type="region of interest" description="Disordered" evidence="1">
    <location>
        <begin position="415"/>
        <end position="462"/>
    </location>
</feature>
<reference evidence="2" key="1">
    <citation type="journal article" date="2023" name="Mol. Phylogenet. Evol.">
        <title>Genome-scale phylogeny and comparative genomics of the fungal order Sordariales.</title>
        <authorList>
            <person name="Hensen N."/>
            <person name="Bonometti L."/>
            <person name="Westerberg I."/>
            <person name="Brannstrom I.O."/>
            <person name="Guillou S."/>
            <person name="Cros-Aarteil S."/>
            <person name="Calhoun S."/>
            <person name="Haridas S."/>
            <person name="Kuo A."/>
            <person name="Mondo S."/>
            <person name="Pangilinan J."/>
            <person name="Riley R."/>
            <person name="LaButti K."/>
            <person name="Andreopoulos B."/>
            <person name="Lipzen A."/>
            <person name="Chen C."/>
            <person name="Yan M."/>
            <person name="Daum C."/>
            <person name="Ng V."/>
            <person name="Clum A."/>
            <person name="Steindorff A."/>
            <person name="Ohm R.A."/>
            <person name="Martin F."/>
            <person name="Silar P."/>
            <person name="Natvig D.O."/>
            <person name="Lalanne C."/>
            <person name="Gautier V."/>
            <person name="Ament-Velasquez S.L."/>
            <person name="Kruys A."/>
            <person name="Hutchinson M.I."/>
            <person name="Powell A.J."/>
            <person name="Barry K."/>
            <person name="Miller A.N."/>
            <person name="Grigoriev I.V."/>
            <person name="Debuchy R."/>
            <person name="Gladieux P."/>
            <person name="Hiltunen Thoren M."/>
            <person name="Johannesson H."/>
        </authorList>
    </citation>
    <scope>NUCLEOTIDE SEQUENCE</scope>
    <source>
        <strain evidence="2">PSN243</strain>
    </source>
</reference>
<reference evidence="2" key="2">
    <citation type="submission" date="2023-05" db="EMBL/GenBank/DDBJ databases">
        <authorList>
            <consortium name="Lawrence Berkeley National Laboratory"/>
            <person name="Steindorff A."/>
            <person name="Hensen N."/>
            <person name="Bonometti L."/>
            <person name="Westerberg I."/>
            <person name="Brannstrom I.O."/>
            <person name="Guillou S."/>
            <person name="Cros-Aarteil S."/>
            <person name="Calhoun S."/>
            <person name="Haridas S."/>
            <person name="Kuo A."/>
            <person name="Mondo S."/>
            <person name="Pangilinan J."/>
            <person name="Riley R."/>
            <person name="Labutti K."/>
            <person name="Andreopoulos B."/>
            <person name="Lipzen A."/>
            <person name="Chen C."/>
            <person name="Yanf M."/>
            <person name="Daum C."/>
            <person name="Ng V."/>
            <person name="Clum A."/>
            <person name="Ohm R."/>
            <person name="Martin F."/>
            <person name="Silar P."/>
            <person name="Natvig D."/>
            <person name="Lalanne C."/>
            <person name="Gautier V."/>
            <person name="Ament-Velasquez S.L."/>
            <person name="Kruys A."/>
            <person name="Hutchinson M.I."/>
            <person name="Powell A.J."/>
            <person name="Barry K."/>
            <person name="Miller A.N."/>
            <person name="Grigoriev I.V."/>
            <person name="Debuchy R."/>
            <person name="Gladieux P."/>
            <person name="Thoren M.H."/>
            <person name="Johannesson H."/>
        </authorList>
    </citation>
    <scope>NUCLEOTIDE SEQUENCE</scope>
    <source>
        <strain evidence="2">PSN243</strain>
    </source>
</reference>
<sequence>MANGHATSIFEYLTAKNPDLIYEEEENAIQSNRGTWIRPRYVRPWQEFNFETMERVFDGKLMEECRRERWLPYPVPSLNPEFDCIENGEPATVNILLRWTRPMVITALQEVVGTFDPIIWVLRKTDVKSSASEAEPIGNPSAAGTEVARRGYLRRKNQSRPPSSKNRPLPPRPDGAGISLRCRGNSNTNRLPSEIKPGSKWTSEKLAAGDLTDQDGEFSRVKNHMRPIVQIYHYCVTAKARYGFLITSKEIVVIRIKPMSEGPGTSIATAGTEGDVAALYQQLKYNGLVEYKAIPWENHCSLVAGQEGSYRNLTVNLSLWILSILAGNNSDPGWNYQPLDKELLRGIQAAASESNSDNDHGHETATEPADSAMSSFCFSEPAQSVTASFSRRDLSEKMQPPSYIIGKRIVDNALETQIRGGSSSNRKRMRQPDDTPEEAAPEPRHIIDGGGQWPIVKRNKAM</sequence>
<dbReference type="EMBL" id="MU865923">
    <property type="protein sequence ID" value="KAK4452514.1"/>
    <property type="molecule type" value="Genomic_DNA"/>
</dbReference>
<comment type="caution">
    <text evidence="2">The sequence shown here is derived from an EMBL/GenBank/DDBJ whole genome shotgun (WGS) entry which is preliminary data.</text>
</comment>
<accession>A0AAV9GX57</accession>
<dbReference type="Proteomes" id="UP001321760">
    <property type="component" value="Unassembled WGS sequence"/>
</dbReference>
<feature type="region of interest" description="Disordered" evidence="1">
    <location>
        <begin position="351"/>
        <end position="371"/>
    </location>
</feature>
<evidence type="ECO:0000313" key="3">
    <source>
        <dbReference type="Proteomes" id="UP001321760"/>
    </source>
</evidence>
<gene>
    <name evidence="2" type="ORF">QBC34DRAFT_26472</name>
</gene>
<evidence type="ECO:0008006" key="4">
    <source>
        <dbReference type="Google" id="ProtNLM"/>
    </source>
</evidence>
<organism evidence="2 3">
    <name type="scientific">Podospora aff. communis PSN243</name>
    <dbReference type="NCBI Taxonomy" id="3040156"/>
    <lineage>
        <taxon>Eukaryota</taxon>
        <taxon>Fungi</taxon>
        <taxon>Dikarya</taxon>
        <taxon>Ascomycota</taxon>
        <taxon>Pezizomycotina</taxon>
        <taxon>Sordariomycetes</taxon>
        <taxon>Sordariomycetidae</taxon>
        <taxon>Sordariales</taxon>
        <taxon>Podosporaceae</taxon>
        <taxon>Podospora</taxon>
    </lineage>
</organism>
<proteinExistence type="predicted"/>
<evidence type="ECO:0000256" key="1">
    <source>
        <dbReference type="SAM" id="MobiDB-lite"/>
    </source>
</evidence>
<protein>
    <recommendedName>
        <fullName evidence="4">HNH nuclease domain-containing protein</fullName>
    </recommendedName>
</protein>